<evidence type="ECO:0000313" key="1">
    <source>
        <dbReference type="EMBL" id="MEQ2185254.1"/>
    </source>
</evidence>
<evidence type="ECO:0000313" key="2">
    <source>
        <dbReference type="Proteomes" id="UP001476798"/>
    </source>
</evidence>
<dbReference type="Proteomes" id="UP001476798">
    <property type="component" value="Unassembled WGS sequence"/>
</dbReference>
<gene>
    <name evidence="1" type="ORF">GOODEAATRI_016330</name>
</gene>
<name>A0ABV0PP21_9TELE</name>
<sequence length="180" mass="20593">MLGLHRRGPTPALEMDRDMLSAFRVFYLPKVERLVLEAMEKGVGQEMWRQLQRQSPQTRWSCAPSWACCSWPACFPSRRVCGQPVGHGERTRDLPCTCQDRRSPWTNLWCPSEGRGCALHDLRFMPCAPLISYVPKKGRNVLLLSTLHTGGVDVAHEHQDKKPWEFSLFISWNCTGLSQP</sequence>
<keyword evidence="2" id="KW-1185">Reference proteome</keyword>
<dbReference type="EMBL" id="JAHRIO010081219">
    <property type="protein sequence ID" value="MEQ2185254.1"/>
    <property type="molecule type" value="Genomic_DNA"/>
</dbReference>
<reference evidence="1 2" key="1">
    <citation type="submission" date="2021-06" db="EMBL/GenBank/DDBJ databases">
        <authorList>
            <person name="Palmer J.M."/>
        </authorList>
    </citation>
    <scope>NUCLEOTIDE SEQUENCE [LARGE SCALE GENOMIC DNA]</scope>
    <source>
        <strain evidence="1 2">GA_2019</strain>
        <tissue evidence="1">Muscle</tissue>
    </source>
</reference>
<proteinExistence type="predicted"/>
<comment type="caution">
    <text evidence="1">The sequence shown here is derived from an EMBL/GenBank/DDBJ whole genome shotgun (WGS) entry which is preliminary data.</text>
</comment>
<organism evidence="1 2">
    <name type="scientific">Goodea atripinnis</name>
    <dbReference type="NCBI Taxonomy" id="208336"/>
    <lineage>
        <taxon>Eukaryota</taxon>
        <taxon>Metazoa</taxon>
        <taxon>Chordata</taxon>
        <taxon>Craniata</taxon>
        <taxon>Vertebrata</taxon>
        <taxon>Euteleostomi</taxon>
        <taxon>Actinopterygii</taxon>
        <taxon>Neopterygii</taxon>
        <taxon>Teleostei</taxon>
        <taxon>Neoteleostei</taxon>
        <taxon>Acanthomorphata</taxon>
        <taxon>Ovalentaria</taxon>
        <taxon>Atherinomorphae</taxon>
        <taxon>Cyprinodontiformes</taxon>
        <taxon>Goodeidae</taxon>
        <taxon>Goodea</taxon>
    </lineage>
</organism>
<protein>
    <submittedName>
        <fullName evidence="1">Uncharacterized protein</fullName>
    </submittedName>
</protein>
<accession>A0ABV0PP21</accession>